<comment type="caution">
    <text evidence="1">The sequence shown here is derived from an EMBL/GenBank/DDBJ whole genome shotgun (WGS) entry which is preliminary data.</text>
</comment>
<keyword evidence="2" id="KW-1185">Reference proteome</keyword>
<organism evidence="1 2">
    <name type="scientific">Hexamita inflata</name>
    <dbReference type="NCBI Taxonomy" id="28002"/>
    <lineage>
        <taxon>Eukaryota</taxon>
        <taxon>Metamonada</taxon>
        <taxon>Diplomonadida</taxon>
        <taxon>Hexamitidae</taxon>
        <taxon>Hexamitinae</taxon>
        <taxon>Hexamita</taxon>
    </lineage>
</organism>
<proteinExistence type="predicted"/>
<dbReference type="Proteomes" id="UP001642409">
    <property type="component" value="Unassembled WGS sequence"/>
</dbReference>
<name>A0ABP1HH62_9EUKA</name>
<reference evidence="1 2" key="1">
    <citation type="submission" date="2024-07" db="EMBL/GenBank/DDBJ databases">
        <authorList>
            <person name="Akdeniz Z."/>
        </authorList>
    </citation>
    <scope>NUCLEOTIDE SEQUENCE [LARGE SCALE GENOMIC DNA]</scope>
</reference>
<sequence length="235" mass="27203">MNSTQNSQLVDTIAKQFYVPRGAFLEYRVALQVMMLPDQLFQQLFVQLALELNASPAELTKIFFDQIVMKHLVTSSNYIDLSLKLDVKEPRFKQNTSRTQSVTSLEFQNRFAAALVDALAFAQGKVTIFQDNAQLCKAVNQHLMQNGQVEFWKKVGKTITEKNGQQLRDYYQKSFLRLMYQECISGQDKQLLCKLIDQMEGQKPSVIADRFFEAVGAEKYFKRNIIMYVVNRKQK</sequence>
<accession>A0ABP1HH62</accession>
<gene>
    <name evidence="1" type="ORF">HINF_LOCUS12461</name>
</gene>
<evidence type="ECO:0000313" key="1">
    <source>
        <dbReference type="EMBL" id="CAL5992189.1"/>
    </source>
</evidence>
<protein>
    <submittedName>
        <fullName evidence="1">Hypothetical_protein</fullName>
    </submittedName>
</protein>
<dbReference type="EMBL" id="CAXDID020000028">
    <property type="protein sequence ID" value="CAL5992189.1"/>
    <property type="molecule type" value="Genomic_DNA"/>
</dbReference>
<evidence type="ECO:0000313" key="2">
    <source>
        <dbReference type="Proteomes" id="UP001642409"/>
    </source>
</evidence>